<keyword evidence="2" id="KW-0547">Nucleotide-binding</keyword>
<dbReference type="EMBL" id="CAESGF010000019">
    <property type="protein sequence ID" value="CAB4364814.1"/>
    <property type="molecule type" value="Genomic_DNA"/>
</dbReference>
<dbReference type="GO" id="GO:0006310">
    <property type="term" value="P:DNA recombination"/>
    <property type="evidence" value="ECO:0007669"/>
    <property type="project" value="TreeGrafter"/>
</dbReference>
<dbReference type="HAMAP" id="MF_01486">
    <property type="entry name" value="RecC"/>
    <property type="match status" value="1"/>
</dbReference>
<keyword evidence="6" id="KW-0269">Exonuclease</keyword>
<evidence type="ECO:0000256" key="9">
    <source>
        <dbReference type="ARBA" id="ARBA00023204"/>
    </source>
</evidence>
<evidence type="ECO:0000256" key="7">
    <source>
        <dbReference type="ARBA" id="ARBA00022840"/>
    </source>
</evidence>
<evidence type="ECO:0000256" key="6">
    <source>
        <dbReference type="ARBA" id="ARBA00022839"/>
    </source>
</evidence>
<dbReference type="Pfam" id="PF04257">
    <property type="entry name" value="Exonuc_V_gamma"/>
    <property type="match status" value="1"/>
</dbReference>
<protein>
    <submittedName>
        <fullName evidence="11">Unannotated protein</fullName>
    </submittedName>
</protein>
<dbReference type="GO" id="GO:0009338">
    <property type="term" value="C:exodeoxyribonuclease V complex"/>
    <property type="evidence" value="ECO:0007669"/>
    <property type="project" value="InterPro"/>
</dbReference>
<dbReference type="GO" id="GO:0004386">
    <property type="term" value="F:helicase activity"/>
    <property type="evidence" value="ECO:0007669"/>
    <property type="project" value="UniProtKB-KW"/>
</dbReference>
<gene>
    <name evidence="12" type="ORF">UFOPK2656_02441</name>
    <name evidence="13" type="ORF">UFOPK3931_00142</name>
    <name evidence="11" type="ORF">UFOPK4189_02574</name>
</gene>
<organism evidence="11">
    <name type="scientific">freshwater metagenome</name>
    <dbReference type="NCBI Taxonomy" id="449393"/>
    <lineage>
        <taxon>unclassified sequences</taxon>
        <taxon>metagenomes</taxon>
        <taxon>ecological metagenomes</taxon>
    </lineage>
</organism>
<evidence type="ECO:0000256" key="5">
    <source>
        <dbReference type="ARBA" id="ARBA00022806"/>
    </source>
</evidence>
<keyword evidence="1" id="KW-0540">Nuclease</keyword>
<reference evidence="11" key="1">
    <citation type="submission" date="2020-05" db="EMBL/GenBank/DDBJ databases">
        <authorList>
            <person name="Chiriac C."/>
            <person name="Salcher M."/>
            <person name="Ghai R."/>
            <person name="Kavagutti S V."/>
        </authorList>
    </citation>
    <scope>NUCLEOTIDE SEQUENCE</scope>
</reference>
<dbReference type="InterPro" id="IPR027417">
    <property type="entry name" value="P-loop_NTPase"/>
</dbReference>
<dbReference type="EMBL" id="CAEZYF010000017">
    <property type="protein sequence ID" value="CAB4734847.1"/>
    <property type="molecule type" value="Genomic_DNA"/>
</dbReference>
<evidence type="ECO:0000256" key="3">
    <source>
        <dbReference type="ARBA" id="ARBA00022763"/>
    </source>
</evidence>
<feature type="domain" description="RecC C-terminal" evidence="10">
    <location>
        <begin position="806"/>
        <end position="1049"/>
    </location>
</feature>
<dbReference type="GO" id="GO:0008854">
    <property type="term" value="F:exodeoxyribonuclease V activity"/>
    <property type="evidence" value="ECO:0007669"/>
    <property type="project" value="InterPro"/>
</dbReference>
<dbReference type="InterPro" id="IPR006697">
    <property type="entry name" value="RecC"/>
</dbReference>
<dbReference type="SUPFAM" id="SSF52980">
    <property type="entry name" value="Restriction endonuclease-like"/>
    <property type="match status" value="1"/>
</dbReference>
<keyword evidence="5" id="KW-0347">Helicase</keyword>
<keyword evidence="9" id="KW-0234">DNA repair</keyword>
<evidence type="ECO:0000256" key="8">
    <source>
        <dbReference type="ARBA" id="ARBA00023125"/>
    </source>
</evidence>
<dbReference type="Pfam" id="PF17946">
    <property type="entry name" value="RecC_C"/>
    <property type="match status" value="1"/>
</dbReference>
<dbReference type="AlphaFoldDB" id="A0A6J6A979"/>
<evidence type="ECO:0000256" key="4">
    <source>
        <dbReference type="ARBA" id="ARBA00022801"/>
    </source>
</evidence>
<dbReference type="GO" id="GO:0005524">
    <property type="term" value="F:ATP binding"/>
    <property type="evidence" value="ECO:0007669"/>
    <property type="project" value="UniProtKB-KW"/>
</dbReference>
<dbReference type="GO" id="GO:0003677">
    <property type="term" value="F:DNA binding"/>
    <property type="evidence" value="ECO:0007669"/>
    <property type="project" value="UniProtKB-KW"/>
</dbReference>
<keyword evidence="3" id="KW-0227">DNA damage</keyword>
<keyword evidence="8" id="KW-0238">DNA-binding</keyword>
<dbReference type="SUPFAM" id="SSF52540">
    <property type="entry name" value="P-loop containing nucleoside triphosphate hydrolases"/>
    <property type="match status" value="2"/>
</dbReference>
<evidence type="ECO:0000259" key="10">
    <source>
        <dbReference type="Pfam" id="PF17946"/>
    </source>
</evidence>
<dbReference type="InterPro" id="IPR013986">
    <property type="entry name" value="DExx_box_DNA_helicase_dom_sf"/>
</dbReference>
<name>A0A6J6A979_9ZZZZ</name>
<dbReference type="InterPro" id="IPR041500">
    <property type="entry name" value="RecC_C"/>
</dbReference>
<accession>A0A6J6A979</accession>
<dbReference type="PIRSF" id="PIRSF000980">
    <property type="entry name" value="RecC"/>
    <property type="match status" value="1"/>
</dbReference>
<sequence length="1145" mass="122013">MLSLHHADELGPLLDALADVLAPAPADPFTADVVSVPAVGVRDAAMVGLGHRLGANAPGSGDGISANIEFLFPGRFMARALGDTGLDSDPEGDPWRLPRLTWSVLDVLAAGTVAVPGAGGTDAQQWALARRLADLFDRYATQRPRLIENWALGTDSDGTHHTDGTPALLDASHHWQAQLWRAVRAHIGTPSPPEHLPDLLRSIATGVVQPQLPQRVAVFGVGGIAPTMLKVLRALGETRDVHVFVRHPSMAAWQSSPYRLAGGLNVRSNVDVTGAVTHPLLVSWARPALETRALVHGDAEVHDVPHGAPPAGPPTTLLQALQHGVRLDQKPTRNPAIDATDGSFQVHACHGEVRQLEVLREVLGHAFVADSTLQPHEVLVLSPDLTRFAPLVEAVFQRGPLPVPVKIGDRSLTTDEPIIDAVQALLTLVAGRATLSEVLGLVQFEPVRRRFGWSIEHLEQFAGWCETLGARWGLSAEHRAPWGLPADLTTGTWRVMVDQLLAGVAMAAPTPRVGLGGTAPYDDLASGDFELVGTVADLLARLIDLHALVQSERPVADWIELLHRTVDEFCAPDPDDPGRRQQVHRELADIVRSARSPQDADSTCAVPLSLADVRALLTDSLSQRAGRLPLRSGSVTVSSMVPQHGVPARVICLLGLDEGSLRGGTFDGDDILGLHPCVGERHPRHEGRQLLLDALLAASERLVITCNGADLTNNKELPFVVPLVELLDVVGHLVPLAAHQSPVVVRHPRHGFNEKALQPGLLSPRSTTPFTFDPAMLAAAEARRRSMLTFDTIAVSAWALTAMALDQVDLDQLTAVVANPSKIYLKSRLDVRVPDEEAALDDGLSVGVSPLGTSALGRHLLGVRRQGGDPNDWEIAARLDGALPPGELSTAALSGVRNEVALLEAGADAWSVPFAGGTETMIDQTMFVSFDGTDAAPIRLRGTVSNIAQRTSGPTVVRVNFTKERPSFRLAAAVQLAALQRQEPDTDWSAVVISRGAYGKVATSGLRLRGEGNLRLECANQLLTMSVQLLAWAQCDAVPFFDRTSAALAVRAYGGVPGAIDSDLLDRHCSLLWPELSLESLLTDPVLATDPHVLQPGDDAGVTRSRALAVAGWVWATYDAAIEAIDADGAVVSTPLADSEGGDAE</sequence>
<dbReference type="Gene3D" id="3.40.50.300">
    <property type="entry name" value="P-loop containing nucleotide triphosphate hydrolases"/>
    <property type="match status" value="2"/>
</dbReference>
<keyword evidence="4" id="KW-0378">Hydrolase</keyword>
<dbReference type="PANTHER" id="PTHR30591:SF1">
    <property type="entry name" value="RECBCD ENZYME SUBUNIT RECC"/>
    <property type="match status" value="1"/>
</dbReference>
<dbReference type="EMBL" id="CAFBOL010000002">
    <property type="protein sequence ID" value="CAB4971346.1"/>
    <property type="molecule type" value="Genomic_DNA"/>
</dbReference>
<evidence type="ECO:0000256" key="2">
    <source>
        <dbReference type="ARBA" id="ARBA00022741"/>
    </source>
</evidence>
<dbReference type="PANTHER" id="PTHR30591">
    <property type="entry name" value="RECBCD ENZYME SUBUNIT RECC"/>
    <property type="match status" value="1"/>
</dbReference>
<proteinExistence type="inferred from homology"/>
<dbReference type="InterPro" id="IPR011335">
    <property type="entry name" value="Restrct_endonuc-II-like"/>
</dbReference>
<dbReference type="GO" id="GO:0006281">
    <property type="term" value="P:DNA repair"/>
    <property type="evidence" value="ECO:0007669"/>
    <property type="project" value="UniProtKB-KW"/>
</dbReference>
<keyword evidence="7" id="KW-0067">ATP-binding</keyword>
<dbReference type="Gene3D" id="1.10.10.160">
    <property type="match status" value="1"/>
</dbReference>
<evidence type="ECO:0000256" key="1">
    <source>
        <dbReference type="ARBA" id="ARBA00022722"/>
    </source>
</evidence>
<evidence type="ECO:0000313" key="11">
    <source>
        <dbReference type="EMBL" id="CAB4364814.1"/>
    </source>
</evidence>
<evidence type="ECO:0000313" key="13">
    <source>
        <dbReference type="EMBL" id="CAB4971346.1"/>
    </source>
</evidence>
<evidence type="ECO:0000313" key="12">
    <source>
        <dbReference type="EMBL" id="CAB4734847.1"/>
    </source>
</evidence>
<dbReference type="Gene3D" id="3.40.50.10930">
    <property type="match status" value="1"/>
</dbReference>